<dbReference type="PANTHER" id="PTHR47508">
    <property type="entry name" value="SAM DOMAIN-CONTAINING PROTEIN-RELATED"/>
    <property type="match status" value="1"/>
</dbReference>
<accession>A0A401PFU5</accession>
<evidence type="ECO:0000313" key="3">
    <source>
        <dbReference type="Proteomes" id="UP000288216"/>
    </source>
</evidence>
<reference evidence="2 3" key="1">
    <citation type="journal article" date="2018" name="Nat. Ecol. Evol.">
        <title>Shark genomes provide insights into elasmobranch evolution and the origin of vertebrates.</title>
        <authorList>
            <person name="Hara Y"/>
            <person name="Yamaguchi K"/>
            <person name="Onimaru K"/>
            <person name="Kadota M"/>
            <person name="Koyanagi M"/>
            <person name="Keeley SD"/>
            <person name="Tatsumi K"/>
            <person name="Tanaka K"/>
            <person name="Motone F"/>
            <person name="Kageyama Y"/>
            <person name="Nozu R"/>
            <person name="Adachi N"/>
            <person name="Nishimura O"/>
            <person name="Nakagawa R"/>
            <person name="Tanegashima C"/>
            <person name="Kiyatake I"/>
            <person name="Matsumoto R"/>
            <person name="Murakumo K"/>
            <person name="Nishida K"/>
            <person name="Terakita A"/>
            <person name="Kuratani S"/>
            <person name="Sato K"/>
            <person name="Hyodo S Kuraku.S."/>
        </authorList>
    </citation>
    <scope>NUCLEOTIDE SEQUENCE [LARGE SCALE GENOMIC DNA]</scope>
</reference>
<comment type="caution">
    <text evidence="2">The sequence shown here is derived from an EMBL/GenBank/DDBJ whole genome shotgun (WGS) entry which is preliminary data.</text>
</comment>
<dbReference type="EMBL" id="BFAA01000414">
    <property type="protein sequence ID" value="GCB71996.1"/>
    <property type="molecule type" value="Genomic_DNA"/>
</dbReference>
<keyword evidence="3" id="KW-1185">Reference proteome</keyword>
<name>A0A401PFU5_SCYTO</name>
<dbReference type="PANTHER" id="PTHR47508:SF2">
    <property type="entry name" value="TIR DOMAIN-CONTAINING PROTEIN"/>
    <property type="match status" value="1"/>
</dbReference>
<dbReference type="GO" id="GO:0007165">
    <property type="term" value="P:signal transduction"/>
    <property type="evidence" value="ECO:0007669"/>
    <property type="project" value="InterPro"/>
</dbReference>
<evidence type="ECO:0000313" key="2">
    <source>
        <dbReference type="EMBL" id="GCB71996.1"/>
    </source>
</evidence>
<dbReference type="Gene3D" id="3.40.50.10140">
    <property type="entry name" value="Toll/interleukin-1 receptor homology (TIR) domain"/>
    <property type="match status" value="1"/>
</dbReference>
<sequence>MFLYLGIDNRAVRWKILRKVLAVVENERHLPENWHIRAQTARFHSDTVYLIYDPVDIHLAHLLRNELQKKGLQVLTFDNLDQSMKEFLRITAPKIATAKKIVVLLTEEAAVSPFVYHQVLFSEWLGRPIATAMFRNMWKRFRPSLRVILGDKPAVAFERQLFENALDILTHQLRPRPRVTGIIFEQAYLNWVAEGVKPLKVLATSSPASILWPFDSDEVQPKVFISYQWDVQSKVQKIRNYLEANGLPCWADLSVRGQSQMSTRSSFAFDLATETLQGQIQRNMKVAHAVVSCLTLRYIQSDNYIKDVQLAETLQKPLVPVLFQLLRWPPKGTSIKMRRFLFNFPVIDLSNDRLFHQNLDLILKRLNQYA</sequence>
<dbReference type="OrthoDB" id="9948558at2759"/>
<dbReference type="Pfam" id="PF13676">
    <property type="entry name" value="TIR_2"/>
    <property type="match status" value="1"/>
</dbReference>
<dbReference type="OMA" id="PENWHIR"/>
<proteinExistence type="predicted"/>
<dbReference type="STRING" id="75743.A0A401PFU5"/>
<dbReference type="AlphaFoldDB" id="A0A401PFU5"/>
<feature type="domain" description="TIR" evidence="1">
    <location>
        <begin position="223"/>
        <end position="329"/>
    </location>
</feature>
<dbReference type="InterPro" id="IPR035897">
    <property type="entry name" value="Toll_tir_struct_dom_sf"/>
</dbReference>
<protein>
    <recommendedName>
        <fullName evidence="1">TIR domain-containing protein</fullName>
    </recommendedName>
</protein>
<dbReference type="SUPFAM" id="SSF52200">
    <property type="entry name" value="Toll/Interleukin receptor TIR domain"/>
    <property type="match status" value="1"/>
</dbReference>
<evidence type="ECO:0000259" key="1">
    <source>
        <dbReference type="Pfam" id="PF13676"/>
    </source>
</evidence>
<dbReference type="Proteomes" id="UP000288216">
    <property type="component" value="Unassembled WGS sequence"/>
</dbReference>
<gene>
    <name evidence="2" type="ORF">scyTo_0001778</name>
</gene>
<dbReference type="InterPro" id="IPR000157">
    <property type="entry name" value="TIR_dom"/>
</dbReference>
<organism evidence="2 3">
    <name type="scientific">Scyliorhinus torazame</name>
    <name type="common">Cloudy catshark</name>
    <name type="synonym">Catulus torazame</name>
    <dbReference type="NCBI Taxonomy" id="75743"/>
    <lineage>
        <taxon>Eukaryota</taxon>
        <taxon>Metazoa</taxon>
        <taxon>Chordata</taxon>
        <taxon>Craniata</taxon>
        <taxon>Vertebrata</taxon>
        <taxon>Chondrichthyes</taxon>
        <taxon>Elasmobranchii</taxon>
        <taxon>Galeomorphii</taxon>
        <taxon>Galeoidea</taxon>
        <taxon>Carcharhiniformes</taxon>
        <taxon>Scyliorhinidae</taxon>
        <taxon>Scyliorhinus</taxon>
    </lineage>
</organism>